<dbReference type="GO" id="GO:0006749">
    <property type="term" value="P:glutathione metabolic process"/>
    <property type="evidence" value="ECO:0007669"/>
    <property type="project" value="TreeGrafter"/>
</dbReference>
<evidence type="ECO:0000259" key="1">
    <source>
        <dbReference type="Pfam" id="PF02538"/>
    </source>
</evidence>
<proteinExistence type="predicted"/>
<dbReference type="InterPro" id="IPR003692">
    <property type="entry name" value="Hydantoinase_B"/>
</dbReference>
<organism evidence="2 3">
    <name type="scientific">Novosphingobium guangzhouense</name>
    <dbReference type="NCBI Taxonomy" id="1850347"/>
    <lineage>
        <taxon>Bacteria</taxon>
        <taxon>Pseudomonadati</taxon>
        <taxon>Pseudomonadota</taxon>
        <taxon>Alphaproteobacteria</taxon>
        <taxon>Sphingomonadales</taxon>
        <taxon>Sphingomonadaceae</taxon>
        <taxon>Novosphingobium</taxon>
    </lineage>
</organism>
<accession>A0A2K2G5S5</accession>
<dbReference type="GO" id="GO:0005829">
    <property type="term" value="C:cytosol"/>
    <property type="evidence" value="ECO:0007669"/>
    <property type="project" value="TreeGrafter"/>
</dbReference>
<dbReference type="GO" id="GO:0017168">
    <property type="term" value="F:5-oxoprolinase (ATP-hydrolyzing) activity"/>
    <property type="evidence" value="ECO:0007669"/>
    <property type="project" value="TreeGrafter"/>
</dbReference>
<dbReference type="OrthoDB" id="9761586at2"/>
<protein>
    <submittedName>
        <fullName evidence="2">Methylhydantoinase</fullName>
    </submittedName>
</protein>
<dbReference type="PANTHER" id="PTHR11365">
    <property type="entry name" value="5-OXOPROLINASE RELATED"/>
    <property type="match status" value="1"/>
</dbReference>
<evidence type="ECO:0000313" key="2">
    <source>
        <dbReference type="EMBL" id="PNU06387.1"/>
    </source>
</evidence>
<gene>
    <name evidence="2" type="ORF">A8V01_02210</name>
</gene>
<dbReference type="AlphaFoldDB" id="A0A2K2G5S5"/>
<feature type="domain" description="Hydantoinase B/oxoprolinase" evidence="1">
    <location>
        <begin position="23"/>
        <end position="544"/>
    </location>
</feature>
<dbReference type="RefSeq" id="WP_103094326.1">
    <property type="nucleotide sequence ID" value="NZ_LYMM01000002.1"/>
</dbReference>
<dbReference type="PANTHER" id="PTHR11365:SF23">
    <property type="entry name" value="HYPOTHETICAL 5-OXOPROLINASE (EUROFUNG)-RELATED"/>
    <property type="match status" value="1"/>
</dbReference>
<evidence type="ECO:0000313" key="3">
    <source>
        <dbReference type="Proteomes" id="UP000236327"/>
    </source>
</evidence>
<dbReference type="Proteomes" id="UP000236327">
    <property type="component" value="Unassembled WGS sequence"/>
</dbReference>
<comment type="caution">
    <text evidence="2">The sequence shown here is derived from an EMBL/GenBank/DDBJ whole genome shotgun (WGS) entry which is preliminary data.</text>
</comment>
<name>A0A2K2G5S5_9SPHN</name>
<reference evidence="2 3" key="1">
    <citation type="submission" date="2016-05" db="EMBL/GenBank/DDBJ databases">
        <title>Complete genome sequence of Novosphingobium guangzhouense SA925(T).</title>
        <authorList>
            <person name="Sha S."/>
        </authorList>
    </citation>
    <scope>NUCLEOTIDE SEQUENCE [LARGE SCALE GENOMIC DNA]</scope>
    <source>
        <strain evidence="2 3">SA925</strain>
    </source>
</reference>
<dbReference type="EMBL" id="LYMM01000002">
    <property type="protein sequence ID" value="PNU06387.1"/>
    <property type="molecule type" value="Genomic_DNA"/>
</dbReference>
<dbReference type="InterPro" id="IPR045079">
    <property type="entry name" value="Oxoprolinase-like"/>
</dbReference>
<sequence length="600" mass="64372">MSYELNRALAARRAPLPTDAHVDAVTADIIRGAFETVCFESATYLGRAASSPIINQSNERNAAIVDAHGRLAMGAVGTPHLTFVNQMETRWGLMNQERYDWGPGDVFLANDPDHGGGHLPDYCVYAPVYDAQGKLVCIQTLQAHQGDTGGKDPGGFSLDATDLFTEGVIYPCLKLVHRGELRRDVFDAVVRNNRFATFGGDIAAMIGGVQHAVAMLDRLVEKWGADVIRAAINQSIAQTERRVREEVAKWPDGTHEATVFIDHDTAGTRDVRVHVTCTIAGDQLTVDLTGTDDRPELVGVWNTFANTRSYVMCQVVAAMDPTIVKNEGYFDAVEIVVPEGCIAQPPPNKPAALGSFHPACEITEAVCIALSHVAPERSQPQLYKIGMPNMVVGFDDDGMMWMDQGVDCRSMDVSAVAGLDGWGSCPSALGSLILSEAEDAESRFPILNISREMTTDGGGAGQWRGAPGSLNVKQVLKPTSATAWMVSAEHPLSGMCGGDDAIPYTNRFEVGSPAERPILHTAQDLLPAGAVIAYQHGGGGGFGPALRRDPESVKEDVLDEYVSPEAARAKYGVVLTGRLEDYTLAVDHAATQALRAQMAA</sequence>
<keyword evidence="3" id="KW-1185">Reference proteome</keyword>
<dbReference type="Pfam" id="PF02538">
    <property type="entry name" value="Hydantoinase_B"/>
    <property type="match status" value="1"/>
</dbReference>